<proteinExistence type="predicted"/>
<comment type="caution">
    <text evidence="2">The sequence shown here is derived from an EMBL/GenBank/DDBJ whole genome shotgun (WGS) entry which is preliminary data.</text>
</comment>
<evidence type="ECO:0000256" key="1">
    <source>
        <dbReference type="SAM" id="MobiDB-lite"/>
    </source>
</evidence>
<gene>
    <name evidence="2" type="ORF">FTOL_08307</name>
</gene>
<accession>A0AAE8MCC2</accession>
<feature type="region of interest" description="Disordered" evidence="1">
    <location>
        <begin position="432"/>
        <end position="505"/>
    </location>
</feature>
<feature type="region of interest" description="Disordered" evidence="1">
    <location>
        <begin position="280"/>
        <end position="303"/>
    </location>
</feature>
<evidence type="ECO:0000313" key="3">
    <source>
        <dbReference type="Proteomes" id="UP001187734"/>
    </source>
</evidence>
<reference evidence="2" key="1">
    <citation type="submission" date="2018-03" db="EMBL/GenBank/DDBJ databases">
        <authorList>
            <person name="Guldener U."/>
        </authorList>
    </citation>
    <scope>NUCLEOTIDE SEQUENCE</scope>
</reference>
<feature type="compositionally biased region" description="Basic and acidic residues" evidence="1">
    <location>
        <begin position="492"/>
        <end position="505"/>
    </location>
</feature>
<dbReference type="EMBL" id="ONZP01000288">
    <property type="protein sequence ID" value="SPJ79916.1"/>
    <property type="molecule type" value="Genomic_DNA"/>
</dbReference>
<organism evidence="2 3">
    <name type="scientific">Fusarium torulosum</name>
    <dbReference type="NCBI Taxonomy" id="33205"/>
    <lineage>
        <taxon>Eukaryota</taxon>
        <taxon>Fungi</taxon>
        <taxon>Dikarya</taxon>
        <taxon>Ascomycota</taxon>
        <taxon>Pezizomycotina</taxon>
        <taxon>Sordariomycetes</taxon>
        <taxon>Hypocreomycetidae</taxon>
        <taxon>Hypocreales</taxon>
        <taxon>Nectriaceae</taxon>
        <taxon>Fusarium</taxon>
    </lineage>
</organism>
<evidence type="ECO:0000313" key="2">
    <source>
        <dbReference type="EMBL" id="SPJ79916.1"/>
    </source>
</evidence>
<feature type="compositionally biased region" description="Basic residues" evidence="1">
    <location>
        <begin position="452"/>
        <end position="461"/>
    </location>
</feature>
<protein>
    <submittedName>
        <fullName evidence="2">Uncharacterized protein</fullName>
    </submittedName>
</protein>
<keyword evidence="3" id="KW-1185">Reference proteome</keyword>
<dbReference type="Proteomes" id="UP001187734">
    <property type="component" value="Unassembled WGS sequence"/>
</dbReference>
<sequence>MTVSDVIKIGNVATPIENKPGPDVKDIVGEFIFVKPNLTKSFFSTFDKDSKRQVSEKPDINQYKYLSHFRKINTKGIEEMSWPVAGKDYVGLCSLHSWTYTVLPPGQLNIYDAFVHLAKELNVLRPLGRVFEPLVSSSDKVSTRLGTRIKDDYSLVKYRVQTGEKPVALYRGPFTPTRVARHDQPNQCSNSGQDFQILDKDVGLMDISYSVAWQIGRTLALGDRAYIAAFSSLRSIIRRKEITDSKINAVAKTGPSHNRYRSKDDVLESLQDTIERLQHIQYPSPPDSDDDGDAEFSPGGAQKRCYRPQLSKKEYPKLSFASNLVQDTSQDRAEQAVKEFSMGKDGTIKLIVPKFPLTGLICDRILSLCIQTSERQPKEMILVTYPFFTTLLWQMSGSITVLSGQTSSINAVGCNGKRDLLPFHELTAYASADNSEPKGRGQKARSTIIKQSPKRRKSAKSARREPNPEVESMDLTYPEEGNINENLSEQEQSDKPRSAHDGDQS</sequence>
<dbReference type="AlphaFoldDB" id="A0AAE8MCC2"/>
<name>A0AAE8MCC2_9HYPO</name>